<proteinExistence type="predicted"/>
<protein>
    <submittedName>
        <fullName evidence="2">Uncharacterized protein</fullName>
    </submittedName>
</protein>
<dbReference type="EMBL" id="JAPXFL010000004">
    <property type="protein sequence ID" value="KAK9508035.1"/>
    <property type="molecule type" value="Genomic_DNA"/>
</dbReference>
<comment type="caution">
    <text evidence="2">The sequence shown here is derived from an EMBL/GenBank/DDBJ whole genome shotgun (WGS) entry which is preliminary data.</text>
</comment>
<organism evidence="2 3">
    <name type="scientific">Rhynocoris fuscipes</name>
    <dbReference type="NCBI Taxonomy" id="488301"/>
    <lineage>
        <taxon>Eukaryota</taxon>
        <taxon>Metazoa</taxon>
        <taxon>Ecdysozoa</taxon>
        <taxon>Arthropoda</taxon>
        <taxon>Hexapoda</taxon>
        <taxon>Insecta</taxon>
        <taxon>Pterygota</taxon>
        <taxon>Neoptera</taxon>
        <taxon>Paraneoptera</taxon>
        <taxon>Hemiptera</taxon>
        <taxon>Heteroptera</taxon>
        <taxon>Panheteroptera</taxon>
        <taxon>Cimicomorpha</taxon>
        <taxon>Reduviidae</taxon>
        <taxon>Harpactorinae</taxon>
        <taxon>Harpactorini</taxon>
        <taxon>Rhynocoris</taxon>
    </lineage>
</organism>
<evidence type="ECO:0000313" key="2">
    <source>
        <dbReference type="EMBL" id="KAK9508035.1"/>
    </source>
</evidence>
<evidence type="ECO:0000256" key="1">
    <source>
        <dbReference type="SAM" id="SignalP"/>
    </source>
</evidence>
<dbReference type="Proteomes" id="UP001461498">
    <property type="component" value="Unassembled WGS sequence"/>
</dbReference>
<dbReference type="AlphaFoldDB" id="A0AAW1DHW0"/>
<feature type="chain" id="PRO_5043732557" evidence="1">
    <location>
        <begin position="22"/>
        <end position="307"/>
    </location>
</feature>
<keyword evidence="3" id="KW-1185">Reference proteome</keyword>
<keyword evidence="1" id="KW-0732">Signal</keyword>
<evidence type="ECO:0000313" key="3">
    <source>
        <dbReference type="Proteomes" id="UP001461498"/>
    </source>
</evidence>
<gene>
    <name evidence="2" type="ORF">O3M35_007784</name>
</gene>
<accession>A0AAW1DHW0</accession>
<feature type="signal peptide" evidence="1">
    <location>
        <begin position="1"/>
        <end position="21"/>
    </location>
</feature>
<name>A0AAW1DHW0_9HEMI</name>
<sequence length="307" mass="36090">MQVLLLFIFCYCFTLNIFISANNHHQKINRRFKKCLNMSKPQNSDVRLLKINIDPYSFVSNITSTDESKFDNINVITKPKNKRKKSKLIIPKKVEKDLKEEEISSTRKMEARIVPITQYNDSKYFLEFINVLLTMFNTSKTNISDLRFNKLKDQKLNIDNQEDIKNMILNNKNSDCFLVMLQKTDENIAPLMITENIISKNENKLSNINENNVDDNYGNKFGKLRHLSNAYEKRKKINENENNEKMFKKEINRRDVKIPSLVVAQADDAVHVCAGDMKCPICSNSFRYRFKFNPMCTRKSFLRLRLS</sequence>
<reference evidence="2 3" key="1">
    <citation type="submission" date="2022-12" db="EMBL/GenBank/DDBJ databases">
        <title>Chromosome-level genome assembly of true bugs.</title>
        <authorList>
            <person name="Ma L."/>
            <person name="Li H."/>
        </authorList>
    </citation>
    <scope>NUCLEOTIDE SEQUENCE [LARGE SCALE GENOMIC DNA]</scope>
    <source>
        <strain evidence="2">Lab_2022b</strain>
    </source>
</reference>